<dbReference type="InterPro" id="IPR004453">
    <property type="entry name" value="QueG"/>
</dbReference>
<evidence type="ECO:0000256" key="5">
    <source>
        <dbReference type="ARBA" id="ARBA00022785"/>
    </source>
</evidence>
<evidence type="ECO:0000256" key="4">
    <source>
        <dbReference type="ARBA" id="ARBA00022723"/>
    </source>
</evidence>
<dbReference type="PROSITE" id="PS51379">
    <property type="entry name" value="4FE4S_FER_2"/>
    <property type="match status" value="1"/>
</dbReference>
<evidence type="ECO:0000256" key="6">
    <source>
        <dbReference type="ARBA" id="ARBA00023002"/>
    </source>
</evidence>
<name>A0A7V5XZ99_UNCW3</name>
<dbReference type="GO" id="GO:0046872">
    <property type="term" value="F:metal ion binding"/>
    <property type="evidence" value="ECO:0007669"/>
    <property type="project" value="UniProtKB-KW"/>
</dbReference>
<dbReference type="PROSITE" id="PS00198">
    <property type="entry name" value="4FE4S_FER_1"/>
    <property type="match status" value="1"/>
</dbReference>
<keyword evidence="5" id="KW-0671">Queuosine biosynthesis</keyword>
<feature type="domain" description="4Fe-4S ferredoxin-type" evidence="9">
    <location>
        <begin position="170"/>
        <end position="201"/>
    </location>
</feature>
<dbReference type="InterPro" id="IPR013542">
    <property type="entry name" value="QueG_DUF1730"/>
</dbReference>
<sequence>MIAKRIIKEWAFQLGIEVYFTEAVPFLKEKERIKEQRDRGLFLKRYWSDEEIERFCDPKSVLKGAKSIIVAYLFYYTDEEKEPTEEGNPYGLIARYTRRNYYKELKIRLKKLAKVLKKEFGGKYYVAVNGPIIEKPMAARSGLGYYGKHSIIIHPHYGSWIVLGEIITDLEIEIDNPLEKDCGDCQLCLTACPTKAIIEPYIIDRKKCIQDLSGWSGIIPDEIKEVFKNRLYGCDTCQEVCPVNKKVKGEAPKTEIGVIGAYLPLIEILNIDEETFRRKYGNNQISASWIDFNAIKRNALIALGNIKDKKTIPLIEKYLKANNPILKDAAHWALKQF</sequence>
<dbReference type="GO" id="GO:0008616">
    <property type="term" value="P:tRNA queuosine(34) biosynthetic process"/>
    <property type="evidence" value="ECO:0007669"/>
    <property type="project" value="UniProtKB-KW"/>
</dbReference>
<evidence type="ECO:0000256" key="7">
    <source>
        <dbReference type="ARBA" id="ARBA00023004"/>
    </source>
</evidence>
<dbReference type="EMBL" id="DTHS01000014">
    <property type="protein sequence ID" value="HHR48332.1"/>
    <property type="molecule type" value="Genomic_DNA"/>
</dbReference>
<keyword evidence="6 10" id="KW-0560">Oxidoreductase</keyword>
<evidence type="ECO:0000259" key="9">
    <source>
        <dbReference type="PROSITE" id="PS51379"/>
    </source>
</evidence>
<organism evidence="10">
    <name type="scientific">candidate division WOR-3 bacterium</name>
    <dbReference type="NCBI Taxonomy" id="2052148"/>
    <lineage>
        <taxon>Bacteria</taxon>
        <taxon>Bacteria division WOR-3</taxon>
    </lineage>
</organism>
<keyword evidence="3" id="KW-0819">tRNA processing</keyword>
<dbReference type="EC" id="1.17.99.6" evidence="10"/>
<accession>A0A7V5XZ99</accession>
<dbReference type="AlphaFoldDB" id="A0A7V5XZ99"/>
<dbReference type="PANTHER" id="PTHR30002:SF4">
    <property type="entry name" value="EPOXYQUEUOSINE REDUCTASE"/>
    <property type="match status" value="1"/>
</dbReference>
<proteinExistence type="predicted"/>
<keyword evidence="2" id="KW-0963">Cytoplasm</keyword>
<keyword evidence="8" id="KW-0411">Iron-sulfur</keyword>
<comment type="caution">
    <text evidence="10">The sequence shown here is derived from an EMBL/GenBank/DDBJ whole genome shotgun (WGS) entry which is preliminary data.</text>
</comment>
<evidence type="ECO:0000313" key="10">
    <source>
        <dbReference type="EMBL" id="HHR48332.1"/>
    </source>
</evidence>
<keyword evidence="1" id="KW-0004">4Fe-4S</keyword>
<dbReference type="NCBIfam" id="TIGR00276">
    <property type="entry name" value="tRNA epoxyqueuosine(34) reductase QueG"/>
    <property type="match status" value="1"/>
</dbReference>
<protein>
    <submittedName>
        <fullName evidence="10">tRNA epoxyqueuosine(34) reductase QueG</fullName>
        <ecNumber evidence="10">1.17.99.6</ecNumber>
    </submittedName>
</protein>
<dbReference type="InterPro" id="IPR017900">
    <property type="entry name" value="4Fe4S_Fe_S_CS"/>
</dbReference>
<gene>
    <name evidence="10" type="primary">queG</name>
    <name evidence="10" type="ORF">ENV79_01645</name>
</gene>
<dbReference type="SUPFAM" id="SSF54862">
    <property type="entry name" value="4Fe-4S ferredoxins"/>
    <property type="match status" value="1"/>
</dbReference>
<dbReference type="GO" id="GO:0051539">
    <property type="term" value="F:4 iron, 4 sulfur cluster binding"/>
    <property type="evidence" value="ECO:0007669"/>
    <property type="project" value="UniProtKB-KW"/>
</dbReference>
<dbReference type="GO" id="GO:0052693">
    <property type="term" value="F:epoxyqueuosine reductase activity"/>
    <property type="evidence" value="ECO:0007669"/>
    <property type="project" value="UniProtKB-EC"/>
</dbReference>
<dbReference type="Gene3D" id="3.30.70.20">
    <property type="match status" value="1"/>
</dbReference>
<reference evidence="10" key="1">
    <citation type="journal article" date="2020" name="mSystems">
        <title>Genome- and Community-Level Interaction Insights into Carbon Utilization and Element Cycling Functions of Hydrothermarchaeota in Hydrothermal Sediment.</title>
        <authorList>
            <person name="Zhou Z."/>
            <person name="Liu Y."/>
            <person name="Xu W."/>
            <person name="Pan J."/>
            <person name="Luo Z.H."/>
            <person name="Li M."/>
        </authorList>
    </citation>
    <scope>NUCLEOTIDE SEQUENCE [LARGE SCALE GENOMIC DNA]</scope>
    <source>
        <strain evidence="10">SpSt-791</strain>
    </source>
</reference>
<dbReference type="InterPro" id="IPR017896">
    <property type="entry name" value="4Fe4S_Fe-S-bd"/>
</dbReference>
<keyword evidence="7" id="KW-0408">Iron</keyword>
<evidence type="ECO:0000256" key="1">
    <source>
        <dbReference type="ARBA" id="ARBA00022485"/>
    </source>
</evidence>
<evidence type="ECO:0000256" key="8">
    <source>
        <dbReference type="ARBA" id="ARBA00023014"/>
    </source>
</evidence>
<keyword evidence="4" id="KW-0479">Metal-binding</keyword>
<evidence type="ECO:0000256" key="2">
    <source>
        <dbReference type="ARBA" id="ARBA00022490"/>
    </source>
</evidence>
<dbReference type="Pfam" id="PF13484">
    <property type="entry name" value="Fer4_16"/>
    <property type="match status" value="1"/>
</dbReference>
<dbReference type="PANTHER" id="PTHR30002">
    <property type="entry name" value="EPOXYQUEUOSINE REDUCTASE"/>
    <property type="match status" value="1"/>
</dbReference>
<evidence type="ECO:0000256" key="3">
    <source>
        <dbReference type="ARBA" id="ARBA00022694"/>
    </source>
</evidence>
<dbReference type="Pfam" id="PF08331">
    <property type="entry name" value="QueG_DUF1730"/>
    <property type="match status" value="1"/>
</dbReference>